<keyword evidence="2" id="KW-1133">Transmembrane helix</keyword>
<name>A0A7D8UTL1_9HELO</name>
<keyword evidence="2" id="KW-0472">Membrane</keyword>
<evidence type="ECO:0000313" key="3">
    <source>
        <dbReference type="EMBL" id="TVY57172.1"/>
    </source>
</evidence>
<evidence type="ECO:0000313" key="4">
    <source>
        <dbReference type="Proteomes" id="UP000481288"/>
    </source>
</evidence>
<gene>
    <name evidence="3" type="ORF">LCER1_G002586</name>
</gene>
<sequence>MNTAPPSYEAATSAANPGARDTKPAYTPQAQHHVFPPAFGFYHASGSNSDMRISLSAESAPLFYISTHSSFSGQPSIILNSTPNPASPPLAHAALQTFSSVIDITIFSPTNQASPSPPRPLLTATFQKSGVFTAAHTFTIPIPTSGGSQTQTFEWKSSSGPEVCALQGRSHGVKLVAAGGAVVAVWAPPKSGNNKKGKMAFIDGAREEFGAAWEVMVVATVLALMERWRRNRKRRRNNGVGAGAGAGC</sequence>
<protein>
    <submittedName>
        <fullName evidence="3">Uncharacterized protein</fullName>
    </submittedName>
</protein>
<feature type="region of interest" description="Disordered" evidence="1">
    <location>
        <begin position="1"/>
        <end position="25"/>
    </location>
</feature>
<accession>A0A7D8UTL1</accession>
<proteinExistence type="predicted"/>
<keyword evidence="4" id="KW-1185">Reference proteome</keyword>
<organism evidence="3 4">
    <name type="scientific">Lachnellula cervina</name>
    <dbReference type="NCBI Taxonomy" id="1316786"/>
    <lineage>
        <taxon>Eukaryota</taxon>
        <taxon>Fungi</taxon>
        <taxon>Dikarya</taxon>
        <taxon>Ascomycota</taxon>
        <taxon>Pezizomycotina</taxon>
        <taxon>Leotiomycetes</taxon>
        <taxon>Helotiales</taxon>
        <taxon>Lachnaceae</taxon>
        <taxon>Lachnellula</taxon>
    </lineage>
</organism>
<dbReference type="Proteomes" id="UP000481288">
    <property type="component" value="Unassembled WGS sequence"/>
</dbReference>
<comment type="caution">
    <text evidence="3">The sequence shown here is derived from an EMBL/GenBank/DDBJ whole genome shotgun (WGS) entry which is preliminary data.</text>
</comment>
<dbReference type="AlphaFoldDB" id="A0A7D8UTL1"/>
<reference evidence="3 4" key="1">
    <citation type="submission" date="2018-05" db="EMBL/GenBank/DDBJ databases">
        <title>Whole genome sequencing for identification of molecular markers to develop diagnostic detection tools for the regulated plant pathogen Lachnellula willkommii.</title>
        <authorList>
            <person name="Giroux E."/>
            <person name="Bilodeau G."/>
        </authorList>
    </citation>
    <scope>NUCLEOTIDE SEQUENCE [LARGE SCALE GENOMIC DNA]</scope>
    <source>
        <strain evidence="3 4">CBS 625.97</strain>
    </source>
</reference>
<dbReference type="OrthoDB" id="3431997at2759"/>
<keyword evidence="2" id="KW-0812">Transmembrane</keyword>
<dbReference type="EMBL" id="QGMG01000109">
    <property type="protein sequence ID" value="TVY57172.1"/>
    <property type="molecule type" value="Genomic_DNA"/>
</dbReference>
<evidence type="ECO:0000256" key="2">
    <source>
        <dbReference type="SAM" id="Phobius"/>
    </source>
</evidence>
<evidence type="ECO:0000256" key="1">
    <source>
        <dbReference type="SAM" id="MobiDB-lite"/>
    </source>
</evidence>
<feature type="transmembrane region" description="Helical" evidence="2">
    <location>
        <begin position="209"/>
        <end position="225"/>
    </location>
</feature>